<sequence>MKKKYENWEEEGELQVNSSQKAPAATGSGKKKKSKKWVNVLTIVMLVIVVILLGVYAVINHYYGKSNYVDDSEVGMNSNVETESTGLTDEETEQLQTEIIDQTGDITLPNDENVYNLLLIGVDRRDKTWYGNSDSMILMSINKDTKKVHMTSFMRDLYANIPDVGVKKLNAACAYGGGPLVVKTIEENYKIPIDNYASVDFDAMIDIVDLVGGVEIDISAEEMRVANGYINEMCGLAGVDAAAHQLTQSGPQLMDGYQAVAYARIRYVGNADYQRTERQREVLEKIMQKCSSLSVTELSSLADAVLPAVTHNIDQSTLLSLIGQLPTILSYEIVQSRVPYDGMFTNRGEMLVPDFTATIQKLQTDIYGSSTVGQ</sequence>
<proteinExistence type="inferred from homology"/>
<comment type="similarity">
    <text evidence="1">Belongs to the LytR/CpsA/Psr (LCP) family.</text>
</comment>
<keyword evidence="3" id="KW-0812">Transmembrane</keyword>
<accession>A0A9D2N9T1</accession>
<dbReference type="AlphaFoldDB" id="A0A9D2N9T1"/>
<protein>
    <submittedName>
        <fullName evidence="5">LCP family protein</fullName>
    </submittedName>
</protein>
<dbReference type="PANTHER" id="PTHR33392">
    <property type="entry name" value="POLYISOPRENYL-TEICHOIC ACID--PEPTIDOGLYCAN TEICHOIC ACID TRANSFERASE TAGU"/>
    <property type="match status" value="1"/>
</dbReference>
<dbReference type="InterPro" id="IPR050922">
    <property type="entry name" value="LytR/CpsA/Psr_CW_biosynth"/>
</dbReference>
<keyword evidence="3" id="KW-1133">Transmembrane helix</keyword>
<evidence type="ECO:0000256" key="1">
    <source>
        <dbReference type="ARBA" id="ARBA00006068"/>
    </source>
</evidence>
<reference evidence="5" key="2">
    <citation type="submission" date="2021-04" db="EMBL/GenBank/DDBJ databases">
        <authorList>
            <person name="Gilroy R."/>
        </authorList>
    </citation>
    <scope>NUCLEOTIDE SEQUENCE</scope>
    <source>
        <strain evidence="5">CHK185-5351</strain>
    </source>
</reference>
<dbReference type="EMBL" id="DWWU01000035">
    <property type="protein sequence ID" value="HJC15788.1"/>
    <property type="molecule type" value="Genomic_DNA"/>
</dbReference>
<evidence type="ECO:0000313" key="6">
    <source>
        <dbReference type="Proteomes" id="UP000823849"/>
    </source>
</evidence>
<dbReference type="InterPro" id="IPR004474">
    <property type="entry name" value="LytR_CpsA_psr"/>
</dbReference>
<comment type="caution">
    <text evidence="5">The sequence shown here is derived from an EMBL/GenBank/DDBJ whole genome shotgun (WGS) entry which is preliminary data.</text>
</comment>
<evidence type="ECO:0000313" key="5">
    <source>
        <dbReference type="EMBL" id="HJC15788.1"/>
    </source>
</evidence>
<name>A0A9D2N9T1_9FIRM</name>
<evidence type="ECO:0000256" key="2">
    <source>
        <dbReference type="SAM" id="MobiDB-lite"/>
    </source>
</evidence>
<dbReference type="Gene3D" id="3.40.630.190">
    <property type="entry name" value="LCP protein"/>
    <property type="match status" value="1"/>
</dbReference>
<keyword evidence="3" id="KW-0472">Membrane</keyword>
<evidence type="ECO:0000256" key="3">
    <source>
        <dbReference type="SAM" id="Phobius"/>
    </source>
</evidence>
<feature type="transmembrane region" description="Helical" evidence="3">
    <location>
        <begin position="37"/>
        <end position="59"/>
    </location>
</feature>
<reference evidence="5" key="1">
    <citation type="journal article" date="2021" name="PeerJ">
        <title>Extensive microbial diversity within the chicken gut microbiome revealed by metagenomics and culture.</title>
        <authorList>
            <person name="Gilroy R."/>
            <person name="Ravi A."/>
            <person name="Getino M."/>
            <person name="Pursley I."/>
            <person name="Horton D.L."/>
            <person name="Alikhan N.F."/>
            <person name="Baker D."/>
            <person name="Gharbi K."/>
            <person name="Hall N."/>
            <person name="Watson M."/>
            <person name="Adriaenssens E.M."/>
            <person name="Foster-Nyarko E."/>
            <person name="Jarju S."/>
            <person name="Secka A."/>
            <person name="Antonio M."/>
            <person name="Oren A."/>
            <person name="Chaudhuri R.R."/>
            <person name="La Ragione R."/>
            <person name="Hildebrand F."/>
            <person name="Pallen M.J."/>
        </authorList>
    </citation>
    <scope>NUCLEOTIDE SEQUENCE</scope>
    <source>
        <strain evidence="5">CHK185-5351</strain>
    </source>
</reference>
<feature type="region of interest" description="Disordered" evidence="2">
    <location>
        <begin position="1"/>
        <end position="30"/>
    </location>
</feature>
<evidence type="ECO:0000259" key="4">
    <source>
        <dbReference type="Pfam" id="PF03816"/>
    </source>
</evidence>
<feature type="domain" description="Cell envelope-related transcriptional attenuator" evidence="4">
    <location>
        <begin position="132"/>
        <end position="291"/>
    </location>
</feature>
<dbReference type="NCBIfam" id="TIGR00350">
    <property type="entry name" value="lytR_cpsA_psr"/>
    <property type="match status" value="1"/>
</dbReference>
<dbReference type="Pfam" id="PF03816">
    <property type="entry name" value="LytR_cpsA_psr"/>
    <property type="match status" value="1"/>
</dbReference>
<organism evidence="5 6">
    <name type="scientific">Candidatus Fusicatenibacter intestinigallinarum</name>
    <dbReference type="NCBI Taxonomy" id="2838598"/>
    <lineage>
        <taxon>Bacteria</taxon>
        <taxon>Bacillati</taxon>
        <taxon>Bacillota</taxon>
        <taxon>Clostridia</taxon>
        <taxon>Lachnospirales</taxon>
        <taxon>Lachnospiraceae</taxon>
        <taxon>Fusicatenibacter</taxon>
    </lineage>
</organism>
<gene>
    <name evidence="5" type="ORF">H9705_08190</name>
</gene>
<dbReference type="PANTHER" id="PTHR33392:SF6">
    <property type="entry name" value="POLYISOPRENYL-TEICHOIC ACID--PEPTIDOGLYCAN TEICHOIC ACID TRANSFERASE TAGU"/>
    <property type="match status" value="1"/>
</dbReference>
<dbReference type="Proteomes" id="UP000823849">
    <property type="component" value="Unassembled WGS sequence"/>
</dbReference>